<dbReference type="PANTHER" id="PTHR30244">
    <property type="entry name" value="TRANSAMINASE"/>
    <property type="match status" value="1"/>
</dbReference>
<evidence type="ECO:0000256" key="5">
    <source>
        <dbReference type="RuleBase" id="RU004508"/>
    </source>
</evidence>
<dbReference type="GO" id="GO:0030170">
    <property type="term" value="F:pyridoxal phosphate binding"/>
    <property type="evidence" value="ECO:0007669"/>
    <property type="project" value="TreeGrafter"/>
</dbReference>
<dbReference type="GO" id="GO:0008483">
    <property type="term" value="F:transaminase activity"/>
    <property type="evidence" value="ECO:0007669"/>
    <property type="project" value="UniProtKB-KW"/>
</dbReference>
<dbReference type="SUPFAM" id="SSF53383">
    <property type="entry name" value="PLP-dependent transferases"/>
    <property type="match status" value="1"/>
</dbReference>
<dbReference type="InterPro" id="IPR015424">
    <property type="entry name" value="PyrdxlP-dep_Trfase"/>
</dbReference>
<dbReference type="Gene3D" id="3.40.640.10">
    <property type="entry name" value="Type I PLP-dependent aspartate aminotransferase-like (Major domain)"/>
    <property type="match status" value="1"/>
</dbReference>
<keyword evidence="6" id="KW-0032">Aminotransferase</keyword>
<comment type="similarity">
    <text evidence="2 5">Belongs to the DegT/DnrJ/EryC1 family.</text>
</comment>
<dbReference type="PANTHER" id="PTHR30244:SF9">
    <property type="entry name" value="PROTEIN RV3402C"/>
    <property type="match status" value="1"/>
</dbReference>
<dbReference type="AlphaFoldDB" id="A0A2T3NTB0"/>
<comment type="caution">
    <text evidence="6">The sequence shown here is derived from an EMBL/GenBank/DDBJ whole genome shotgun (WGS) entry which is preliminary data.</text>
</comment>
<evidence type="ECO:0000256" key="1">
    <source>
        <dbReference type="ARBA" id="ARBA00022898"/>
    </source>
</evidence>
<reference evidence="6 7" key="1">
    <citation type="submission" date="2018-01" db="EMBL/GenBank/DDBJ databases">
        <title>Whole genome sequencing of Histamine producing bacteria.</title>
        <authorList>
            <person name="Butler K."/>
        </authorList>
    </citation>
    <scope>NUCLEOTIDE SEQUENCE [LARGE SCALE GENOMIC DNA]</scope>
    <source>
        <strain evidence="6 7">DSM 100436</strain>
    </source>
</reference>
<evidence type="ECO:0000313" key="6">
    <source>
        <dbReference type="EMBL" id="PSW19492.1"/>
    </source>
</evidence>
<dbReference type="EMBL" id="PYMA01000006">
    <property type="protein sequence ID" value="PSW19492.1"/>
    <property type="molecule type" value="Genomic_DNA"/>
</dbReference>
<keyword evidence="7" id="KW-1185">Reference proteome</keyword>
<dbReference type="Pfam" id="PF01041">
    <property type="entry name" value="DegT_DnrJ_EryC1"/>
    <property type="match status" value="1"/>
</dbReference>
<proteinExistence type="inferred from homology"/>
<gene>
    <name evidence="6" type="ORF">C9I98_11270</name>
</gene>
<accession>A0A2T3NTB0</accession>
<dbReference type="InterPro" id="IPR000653">
    <property type="entry name" value="DegT/StrS_aminotransferase"/>
</dbReference>
<organism evidence="6 7">
    <name type="scientific">Photobacterium sanctipauli</name>
    <dbReference type="NCBI Taxonomy" id="1342794"/>
    <lineage>
        <taxon>Bacteria</taxon>
        <taxon>Pseudomonadati</taxon>
        <taxon>Pseudomonadota</taxon>
        <taxon>Gammaproteobacteria</taxon>
        <taxon>Vibrionales</taxon>
        <taxon>Vibrionaceae</taxon>
        <taxon>Photobacterium</taxon>
    </lineage>
</organism>
<evidence type="ECO:0000256" key="4">
    <source>
        <dbReference type="PIRSR" id="PIRSR000390-2"/>
    </source>
</evidence>
<evidence type="ECO:0000313" key="7">
    <source>
        <dbReference type="Proteomes" id="UP000241771"/>
    </source>
</evidence>
<dbReference type="GO" id="GO:0000271">
    <property type="term" value="P:polysaccharide biosynthetic process"/>
    <property type="evidence" value="ECO:0007669"/>
    <property type="project" value="TreeGrafter"/>
</dbReference>
<sequence>MKNINVSSPLLPSFEEFMELSKIAWDNKWLTNNGELHKRLEDELCDYLDVKYISLFSNGTLALITALQALNLKGEVITTPYTFTATANSVLWNNLKPVFVDIDPITMNLDYAEVEKAITKYTSAILPVHVYGEPCNNEKLNQIAERHGLKLIYDAAHAFNVRVNEESILNWGDCSILSFHATKTYSTIEGGAVVCNSLELKNKIDQLKNFGFESVESLPEVGINAKLNEIQCAFGLASLKVIDQSILKRKELSSYYADKLIDSEFLSLPIKRNDVQYNYSYFPVFVSGGLEKRDEVLKRLQNNGVIARKYFYPLVSDFEGFAKSRKLNLKNAEDISNSILCLPLHSELNFSDIDYIINVMEES</sequence>
<feature type="active site" description="Proton acceptor" evidence="3">
    <location>
        <position position="183"/>
    </location>
</feature>
<name>A0A2T3NTB0_9GAMM</name>
<protein>
    <submittedName>
        <fullName evidence="6">Aminotransferase</fullName>
    </submittedName>
</protein>
<dbReference type="Proteomes" id="UP000241771">
    <property type="component" value="Unassembled WGS sequence"/>
</dbReference>
<dbReference type="RefSeq" id="WP_107271993.1">
    <property type="nucleotide sequence ID" value="NZ_PYMA01000006.1"/>
</dbReference>
<evidence type="ECO:0000256" key="2">
    <source>
        <dbReference type="ARBA" id="ARBA00037999"/>
    </source>
</evidence>
<dbReference type="InterPro" id="IPR015421">
    <property type="entry name" value="PyrdxlP-dep_Trfase_major"/>
</dbReference>
<dbReference type="PIRSF" id="PIRSF000390">
    <property type="entry name" value="PLP_StrS"/>
    <property type="match status" value="1"/>
</dbReference>
<keyword evidence="6" id="KW-0808">Transferase</keyword>
<evidence type="ECO:0000256" key="3">
    <source>
        <dbReference type="PIRSR" id="PIRSR000390-1"/>
    </source>
</evidence>
<feature type="modified residue" description="N6-(pyridoxal phosphate)lysine" evidence="4">
    <location>
        <position position="183"/>
    </location>
</feature>
<keyword evidence="1 4" id="KW-0663">Pyridoxal phosphate</keyword>
<dbReference type="CDD" id="cd00616">
    <property type="entry name" value="AHBA_syn"/>
    <property type="match status" value="1"/>
</dbReference>